<dbReference type="Proteomes" id="UP001497444">
    <property type="component" value="Chromosome 3"/>
</dbReference>
<protein>
    <submittedName>
        <fullName evidence="1">Uncharacterized protein</fullName>
    </submittedName>
</protein>
<sequence>MGEKLSLPARAGETHNMYTTFQSVNCSRISPLECLPPPSLQSKEFHILIMNPLLLGSLDCAQIMILLVGAF</sequence>
<accession>A0ABP0WX02</accession>
<organism evidence="1 2">
    <name type="scientific">Sphagnum jensenii</name>
    <dbReference type="NCBI Taxonomy" id="128206"/>
    <lineage>
        <taxon>Eukaryota</taxon>
        <taxon>Viridiplantae</taxon>
        <taxon>Streptophyta</taxon>
        <taxon>Embryophyta</taxon>
        <taxon>Bryophyta</taxon>
        <taxon>Sphagnophytina</taxon>
        <taxon>Sphagnopsida</taxon>
        <taxon>Sphagnales</taxon>
        <taxon>Sphagnaceae</taxon>
        <taxon>Sphagnum</taxon>
    </lineage>
</organism>
<evidence type="ECO:0000313" key="1">
    <source>
        <dbReference type="EMBL" id="CAK9270405.1"/>
    </source>
</evidence>
<proteinExistence type="predicted"/>
<keyword evidence="2" id="KW-1185">Reference proteome</keyword>
<dbReference type="EMBL" id="OZ020098">
    <property type="protein sequence ID" value="CAK9270405.1"/>
    <property type="molecule type" value="Genomic_DNA"/>
</dbReference>
<evidence type="ECO:0000313" key="2">
    <source>
        <dbReference type="Proteomes" id="UP001497444"/>
    </source>
</evidence>
<name>A0ABP0WX02_9BRYO</name>
<gene>
    <name evidence="1" type="ORF">CSSPJE1EN1_LOCUS15883</name>
</gene>
<reference evidence="1" key="1">
    <citation type="submission" date="2024-02" db="EMBL/GenBank/DDBJ databases">
        <authorList>
            <consortium name="ELIXIR-Norway"/>
            <consortium name="Elixir Norway"/>
        </authorList>
    </citation>
    <scope>NUCLEOTIDE SEQUENCE</scope>
</reference>